<reference evidence="3 4" key="1">
    <citation type="submission" date="2020-08" db="EMBL/GenBank/DDBJ databases">
        <title>A Genomic Blueprint of the Chicken Gut Microbiome.</title>
        <authorList>
            <person name="Gilroy R."/>
            <person name="Ravi A."/>
            <person name="Getino M."/>
            <person name="Pursley I."/>
            <person name="Horton D.L."/>
            <person name="Alikhan N.-F."/>
            <person name="Baker D."/>
            <person name="Gharbi K."/>
            <person name="Hall N."/>
            <person name="Watson M."/>
            <person name="Adriaenssens E.M."/>
            <person name="Foster-Nyarko E."/>
            <person name="Jarju S."/>
            <person name="Secka A."/>
            <person name="Antonio M."/>
            <person name="Oren A."/>
            <person name="Chaudhuri R."/>
            <person name="La Ragione R.M."/>
            <person name="Hildebrand F."/>
            <person name="Pallen M.J."/>
        </authorList>
    </citation>
    <scope>NUCLEOTIDE SEQUENCE [LARGE SCALE GENOMIC DNA]</scope>
    <source>
        <strain evidence="3 4">N37</strain>
    </source>
</reference>
<comment type="caution">
    <text evidence="3">The sequence shown here is derived from an EMBL/GenBank/DDBJ whole genome shotgun (WGS) entry which is preliminary data.</text>
</comment>
<feature type="non-terminal residue" evidence="3">
    <location>
        <position position="387"/>
    </location>
</feature>
<sequence>IIFCIILCFSLYMVFISPLLYVGIYLDIFYILGIVAIVLLFYLEGKIAHGHIRRGSIVIIFVLIFVLGYSIYNKYGQILNYEKRDIKSVEFKLPKNMFIINGETYDRKLITDKKVIEDLFNEINSYDIKYIGDYRGISNLNILEKKTEINTVLMNYGDDKKYKDLEEGYIDSIRFYGDEFSTIVINSSDKKVKYQYKVNLSKESINRVLNAPNEVLPFENYYILERKVKEYIEKLGYKIVDNSEQTYYLRLPKDFNYMYSNYNIGNFLKDKNEMSKKNGYDFSKYMGKDIKIFNYKINKEDTDTENIYFLFCEDDIIGVWQEDSENNDELSILKTYTEEIRKYYTFKDLKVNEEDLNVIKISKDNKKYKTINDKNEVDKLLRELNKY</sequence>
<evidence type="ECO:0000259" key="2">
    <source>
        <dbReference type="Pfam" id="PF16112"/>
    </source>
</evidence>
<evidence type="ECO:0000313" key="4">
    <source>
        <dbReference type="Proteomes" id="UP000627166"/>
    </source>
</evidence>
<name>A0ABR8YS61_9CLOT</name>
<feature type="transmembrane region" description="Helical" evidence="1">
    <location>
        <begin position="55"/>
        <end position="72"/>
    </location>
</feature>
<proteinExistence type="predicted"/>
<feature type="transmembrane region" description="Helical" evidence="1">
    <location>
        <begin position="19"/>
        <end position="43"/>
    </location>
</feature>
<keyword evidence="1" id="KW-0472">Membrane</keyword>
<organism evidence="3 4">
    <name type="scientific">Clostridium faecium</name>
    <dbReference type="NCBI Taxonomy" id="2762223"/>
    <lineage>
        <taxon>Bacteria</taxon>
        <taxon>Bacillati</taxon>
        <taxon>Bacillota</taxon>
        <taxon>Clostridia</taxon>
        <taxon>Eubacteriales</taxon>
        <taxon>Clostridiaceae</taxon>
        <taxon>Clostridium</taxon>
    </lineage>
</organism>
<keyword evidence="1" id="KW-1133">Transmembrane helix</keyword>
<keyword evidence="4" id="KW-1185">Reference proteome</keyword>
<dbReference type="EMBL" id="JACSQB010000051">
    <property type="protein sequence ID" value="MBD8046853.1"/>
    <property type="molecule type" value="Genomic_DNA"/>
</dbReference>
<keyword evidence="1" id="KW-0812">Transmembrane</keyword>
<dbReference type="Pfam" id="PF16112">
    <property type="entry name" value="DUF4830"/>
    <property type="match status" value="1"/>
</dbReference>
<dbReference type="Proteomes" id="UP000627166">
    <property type="component" value="Unassembled WGS sequence"/>
</dbReference>
<evidence type="ECO:0000313" key="3">
    <source>
        <dbReference type="EMBL" id="MBD8046853.1"/>
    </source>
</evidence>
<evidence type="ECO:0000256" key="1">
    <source>
        <dbReference type="SAM" id="Phobius"/>
    </source>
</evidence>
<feature type="non-terminal residue" evidence="3">
    <location>
        <position position="1"/>
    </location>
</feature>
<protein>
    <submittedName>
        <fullName evidence="3">DUF4830 domain-containing protein</fullName>
    </submittedName>
</protein>
<gene>
    <name evidence="3" type="ORF">H9637_07320</name>
</gene>
<accession>A0ABR8YS61</accession>
<feature type="domain" description="DUF4830" evidence="2">
    <location>
        <begin position="232"/>
        <end position="318"/>
    </location>
</feature>
<dbReference type="InterPro" id="IPR032257">
    <property type="entry name" value="DUF4830"/>
</dbReference>